<name>A0AAU8N7Z8_9BACL</name>
<organism evidence="1">
    <name type="scientific">Paenibacillus sp. AN1007</name>
    <dbReference type="NCBI Taxonomy" id="3151385"/>
    <lineage>
        <taxon>Bacteria</taxon>
        <taxon>Bacillati</taxon>
        <taxon>Bacillota</taxon>
        <taxon>Bacilli</taxon>
        <taxon>Bacillales</taxon>
        <taxon>Paenibacillaceae</taxon>
        <taxon>Paenibacillus</taxon>
    </lineage>
</organism>
<reference evidence="1" key="1">
    <citation type="submission" date="2024-05" db="EMBL/GenBank/DDBJ databases">
        <title>Draft genome assemblies of 36 bacteria isolated from hibernating arctic ground squirrels.</title>
        <authorList>
            <person name="McKee H."/>
            <person name="Mullen L."/>
            <person name="Drown D.M."/>
            <person name="Duddleston K.N."/>
        </authorList>
    </citation>
    <scope>NUCLEOTIDE SEQUENCE</scope>
    <source>
        <strain evidence="1">AN1007</strain>
    </source>
</reference>
<dbReference type="RefSeq" id="WP_342555420.1">
    <property type="nucleotide sequence ID" value="NZ_CP159992.1"/>
</dbReference>
<sequence length="147" mass="17032">MILDKTTDTSGLTQAAELVDELQIVFDKAAEKYASCDIELYFVFRCLPDEYGRKSTVRHVKAEGVIYFDLTVSEDRYKTWSVSKQRYALSHAFYTFLCEKIKKYEIDGLDTDGFIADMGMWLKEIGWLQTEEQAELGGFEEKYTDVK</sequence>
<gene>
    <name evidence="1" type="ORF">ABXS70_15395</name>
</gene>
<proteinExistence type="predicted"/>
<dbReference type="EMBL" id="CP159992">
    <property type="protein sequence ID" value="XCP92639.1"/>
    <property type="molecule type" value="Genomic_DNA"/>
</dbReference>
<dbReference type="AlphaFoldDB" id="A0AAU8N7Z8"/>
<protein>
    <submittedName>
        <fullName evidence="1">Uncharacterized protein</fullName>
    </submittedName>
</protein>
<evidence type="ECO:0000313" key="1">
    <source>
        <dbReference type="EMBL" id="XCP92639.1"/>
    </source>
</evidence>
<accession>A0AAU8N7Z8</accession>